<proteinExistence type="predicted"/>
<feature type="non-terminal residue" evidence="4">
    <location>
        <position position="1"/>
    </location>
</feature>
<feature type="domain" description="Glycosyl hydrolase family 95 catalytic" evidence="3">
    <location>
        <begin position="288"/>
        <end position="705"/>
    </location>
</feature>
<evidence type="ECO:0000259" key="1">
    <source>
        <dbReference type="Pfam" id="PF14498"/>
    </source>
</evidence>
<dbReference type="InterPro" id="IPR049053">
    <property type="entry name" value="AFCA-like_C"/>
</dbReference>
<sequence length="794" mass="85359">GYAFSLVNGAVGATATSDTTLWFEQPGVNFTTSIILGNGRLGANYYGGVTNDTLGLNEDSIWSGSPYDPAPANCSTNLPMARELVNQGNFQAAQDFLNTVCLGTPDEQGTFQPAGALNLTFPQGQSEITNYRRQLDLTTAVATMTYTQDGVTFTREVFVSHPAQVVVVRLSASEAGKLTFNASLSTIMMNPAFSVSGTTLVLAAGSYPAVSPIPAGLKYEARLQLQAEGGSVDSVQNGANSLLAVENANTVTLFVAIASSYVYYNDISGNPTSKNIATLDAIGSAPDYDSLKSAHISAYQTFFNRVSFDFGQNATAAGLPTDVRAATFQNTFDPGFVALNLNWARYLLISSSLDCAQPANLQGIWNEEKNPEWNSKFTININLEMNYWGAEVGNLADLVEPVVRLIEDVSVTGANMAQVMYNASATATGTGGGPGDGAPWMVHHNTDQWRMTQPVDSAFYGMWPTGGVFELQTLWEHYLFDPSNTTFVQRVYPLFRGASQFFLETLQVHPNNTDWLVVNPSMSPEKSFESVDGESVSTNLGTTMDNTMLRDLFMETVTFANILEVDQDLSAQLNATRARLPPFLIGTEGELQEWLIDYDNSHTFNHLSPLYGLYPSNQNGPSVNQTVSDAAEQLLVFRGETPGTGWASAWRIGTWARLLNASHVQNDIKILLNTQGGLWPNLMGQNQIFQIDSNLGALGTITEALLQSQSGEIHLLPAVPAELASGSFTGLRARGGLEVDAEWSSGVLASANITSRNPGGSSTSVTVRLAGEEKRVSFVLGSGETRSLGGGDFS</sequence>
<organism evidence="4 5">
    <name type="scientific">Favolaschia claudopus</name>
    <dbReference type="NCBI Taxonomy" id="2862362"/>
    <lineage>
        <taxon>Eukaryota</taxon>
        <taxon>Fungi</taxon>
        <taxon>Dikarya</taxon>
        <taxon>Basidiomycota</taxon>
        <taxon>Agaricomycotina</taxon>
        <taxon>Agaricomycetes</taxon>
        <taxon>Agaricomycetidae</taxon>
        <taxon>Agaricales</taxon>
        <taxon>Marasmiineae</taxon>
        <taxon>Mycenaceae</taxon>
        <taxon>Favolaschia</taxon>
    </lineage>
</organism>
<dbReference type="EMBL" id="JAWWNJ010000007">
    <property type="protein sequence ID" value="KAK7051785.1"/>
    <property type="molecule type" value="Genomic_DNA"/>
</dbReference>
<dbReference type="SUPFAM" id="SSF48208">
    <property type="entry name" value="Six-hairpin glycosidases"/>
    <property type="match status" value="1"/>
</dbReference>
<dbReference type="AlphaFoldDB" id="A0AAW0DFW6"/>
<dbReference type="Gene3D" id="2.70.98.50">
    <property type="entry name" value="putative glycoside hydrolase family protein from bacillus halodurans"/>
    <property type="match status" value="1"/>
</dbReference>
<evidence type="ECO:0000259" key="2">
    <source>
        <dbReference type="Pfam" id="PF21307"/>
    </source>
</evidence>
<dbReference type="PIRSF" id="PIRSF007663">
    <property type="entry name" value="UCP007663"/>
    <property type="match status" value="1"/>
</dbReference>
<dbReference type="InterPro" id="IPR027414">
    <property type="entry name" value="GH95_N_dom"/>
</dbReference>
<keyword evidence="4" id="KW-0378">Hydrolase</keyword>
<dbReference type="GO" id="GO:0004560">
    <property type="term" value="F:alpha-L-fucosidase activity"/>
    <property type="evidence" value="ECO:0007669"/>
    <property type="project" value="InterPro"/>
</dbReference>
<evidence type="ECO:0000313" key="4">
    <source>
        <dbReference type="EMBL" id="KAK7051785.1"/>
    </source>
</evidence>
<dbReference type="GO" id="GO:0005975">
    <property type="term" value="P:carbohydrate metabolic process"/>
    <property type="evidence" value="ECO:0007669"/>
    <property type="project" value="InterPro"/>
</dbReference>
<dbReference type="InterPro" id="IPR016518">
    <property type="entry name" value="Alpha-L-fucosidase"/>
</dbReference>
<feature type="non-terminal residue" evidence="4">
    <location>
        <position position="794"/>
    </location>
</feature>
<dbReference type="Pfam" id="PF22124">
    <property type="entry name" value="Glyco_hydro_95_cat"/>
    <property type="match status" value="1"/>
</dbReference>
<dbReference type="InterPro" id="IPR054363">
    <property type="entry name" value="GH95_cat"/>
</dbReference>
<comment type="caution">
    <text evidence="4">The sequence shown here is derived from an EMBL/GenBank/DDBJ whole genome shotgun (WGS) entry which is preliminary data.</text>
</comment>
<feature type="domain" description="Glycosyl hydrolase family 95 N-terminal" evidence="1">
    <location>
        <begin position="21"/>
        <end position="262"/>
    </location>
</feature>
<gene>
    <name evidence="4" type="ORF">R3P38DRAFT_3593784</name>
</gene>
<evidence type="ECO:0000259" key="3">
    <source>
        <dbReference type="Pfam" id="PF22124"/>
    </source>
</evidence>
<dbReference type="Pfam" id="PF14498">
    <property type="entry name" value="Glyco_hyd_65N_2"/>
    <property type="match status" value="1"/>
</dbReference>
<name>A0AAW0DFW6_9AGAR</name>
<dbReference type="PANTHER" id="PTHR31084">
    <property type="entry name" value="ALPHA-L-FUCOSIDASE 2"/>
    <property type="match status" value="1"/>
</dbReference>
<keyword evidence="5" id="KW-1185">Reference proteome</keyword>
<dbReference type="PANTHER" id="PTHR31084:SF0">
    <property type="entry name" value="ALPHA-L-FUCOSIDASE 2"/>
    <property type="match status" value="1"/>
</dbReference>
<accession>A0AAW0DFW6</accession>
<reference evidence="4 5" key="1">
    <citation type="journal article" date="2024" name="J Genomics">
        <title>Draft genome sequencing and assembly of Favolaschia claudopus CIRM-BRFM 2984 isolated from oak limbs.</title>
        <authorList>
            <person name="Navarro D."/>
            <person name="Drula E."/>
            <person name="Chaduli D."/>
            <person name="Cazenave R."/>
            <person name="Ahrendt S."/>
            <person name="Wang J."/>
            <person name="Lipzen A."/>
            <person name="Daum C."/>
            <person name="Barry K."/>
            <person name="Grigoriev I.V."/>
            <person name="Favel A."/>
            <person name="Rosso M.N."/>
            <person name="Martin F."/>
        </authorList>
    </citation>
    <scope>NUCLEOTIDE SEQUENCE [LARGE SCALE GENOMIC DNA]</scope>
    <source>
        <strain evidence="4 5">CIRM-BRFM 2984</strain>
    </source>
</reference>
<dbReference type="Gene3D" id="2.60.40.1180">
    <property type="entry name" value="Golgi alpha-mannosidase II"/>
    <property type="match status" value="1"/>
</dbReference>
<protein>
    <submittedName>
        <fullName evidence="4">Alpha/beta hydrolase domain-containing protein</fullName>
    </submittedName>
</protein>
<dbReference type="InterPro" id="IPR013780">
    <property type="entry name" value="Glyco_hydro_b"/>
</dbReference>
<feature type="domain" description="Alpha fucosidase A-like C-terminal" evidence="2">
    <location>
        <begin position="707"/>
        <end position="765"/>
    </location>
</feature>
<dbReference type="Proteomes" id="UP001362999">
    <property type="component" value="Unassembled WGS sequence"/>
</dbReference>
<dbReference type="Pfam" id="PF21307">
    <property type="entry name" value="Glyco_hydro_95_C"/>
    <property type="match status" value="1"/>
</dbReference>
<evidence type="ECO:0000313" key="5">
    <source>
        <dbReference type="Proteomes" id="UP001362999"/>
    </source>
</evidence>
<dbReference type="InterPro" id="IPR008928">
    <property type="entry name" value="6-hairpin_glycosidase_sf"/>
</dbReference>